<evidence type="ECO:0000313" key="1">
    <source>
        <dbReference type="EMBL" id="EIQ15149.1"/>
    </source>
</evidence>
<evidence type="ECO:0000313" key="2">
    <source>
        <dbReference type="Proteomes" id="UP000005406"/>
    </source>
</evidence>
<protein>
    <submittedName>
        <fullName evidence="1">Uncharacterized protein</fullName>
    </submittedName>
</protein>
<dbReference type="Proteomes" id="UP000005406">
    <property type="component" value="Unassembled WGS sequence"/>
</dbReference>
<comment type="caution">
    <text evidence="1">The sequence shown here is derived from an EMBL/GenBank/DDBJ whole genome shotgun (WGS) entry which is preliminary data.</text>
</comment>
<gene>
    <name evidence="1" type="ORF">SFCCH060_0813</name>
</gene>
<dbReference type="AlphaFoldDB" id="A0A6N3R536"/>
<dbReference type="EMBL" id="AKMW01000027">
    <property type="protein sequence ID" value="EIQ15149.1"/>
    <property type="molecule type" value="Genomic_DNA"/>
</dbReference>
<accession>A0A6N3R536</accession>
<sequence length="42" mass="4822">MPSYLIIHASLLLRKMEATILGGWPLKILTAFSQLKLMKKCY</sequence>
<proteinExistence type="predicted"/>
<reference evidence="1 2" key="1">
    <citation type="submission" date="2012-03" db="EMBL/GenBank/DDBJ databases">
        <authorList>
            <person name="Rasko D."/>
            <person name="Redman J."/>
            <person name="Daugherty S.C."/>
            <person name="Tallon L."/>
            <person name="Sadzewicz L."/>
            <person name="Jones K."/>
            <person name="Santana-Cruz I."/>
            <person name="Liu X."/>
        </authorList>
    </citation>
    <scope>NUCLEOTIDE SEQUENCE [LARGE SCALE GENOMIC DNA]</scope>
    <source>
        <strain evidence="1 2">CCH060</strain>
    </source>
</reference>
<name>A0A6N3R536_SHIFL</name>
<organism evidence="1 2">
    <name type="scientific">Shigella flexneri CCH060</name>
    <dbReference type="NCBI Taxonomy" id="754091"/>
    <lineage>
        <taxon>Bacteria</taxon>
        <taxon>Pseudomonadati</taxon>
        <taxon>Pseudomonadota</taxon>
        <taxon>Gammaproteobacteria</taxon>
        <taxon>Enterobacterales</taxon>
        <taxon>Enterobacteriaceae</taxon>
        <taxon>Shigella</taxon>
    </lineage>
</organism>